<keyword evidence="1" id="KW-0812">Transmembrane</keyword>
<accession>A0A1Y1CIM9</accession>
<evidence type="ECO:0000313" key="2">
    <source>
        <dbReference type="EMBL" id="BAX80185.1"/>
    </source>
</evidence>
<dbReference type="KEGG" id="mbas:ALGA_1813"/>
<dbReference type="OrthoDB" id="1121013at2"/>
<feature type="transmembrane region" description="Helical" evidence="1">
    <location>
        <begin position="7"/>
        <end position="24"/>
    </location>
</feature>
<gene>
    <name evidence="2" type="ORF">ALGA_1813</name>
</gene>
<organism evidence="2 3">
    <name type="scientific">Labilibaculum antarcticum</name>
    <dbReference type="NCBI Taxonomy" id="1717717"/>
    <lineage>
        <taxon>Bacteria</taxon>
        <taxon>Pseudomonadati</taxon>
        <taxon>Bacteroidota</taxon>
        <taxon>Bacteroidia</taxon>
        <taxon>Marinilabiliales</taxon>
        <taxon>Marinifilaceae</taxon>
        <taxon>Labilibaculum</taxon>
    </lineage>
</organism>
<reference evidence="3" key="2">
    <citation type="journal article" date="2020" name="Antonie Van Leeuwenhoek">
        <title>Labilibaculum antarcticum sp. nov., a novel facultative anaerobic, psychrotorelant bacterium isolated from marine sediment of Antarctica.</title>
        <authorList>
            <person name="Watanabe M."/>
            <person name="Kojima H."/>
            <person name="Fukui M."/>
        </authorList>
    </citation>
    <scope>NUCLEOTIDE SEQUENCE [LARGE SCALE GENOMIC DNA]</scope>
    <source>
        <strain evidence="3">SPP2</strain>
    </source>
</reference>
<evidence type="ECO:0000313" key="3">
    <source>
        <dbReference type="Proteomes" id="UP000218267"/>
    </source>
</evidence>
<dbReference type="AlphaFoldDB" id="A0A1Y1CIM9"/>
<name>A0A1Y1CIM9_9BACT</name>
<reference evidence="2 3" key="1">
    <citation type="journal article" date="2018" name="Mar. Genomics">
        <title>Complete genome sequence of Marinifilaceae bacterium strain SPP2, isolated from the Antarctic marine sediment.</title>
        <authorList>
            <person name="Watanabe M."/>
            <person name="Kojima H."/>
            <person name="Fukui M."/>
        </authorList>
    </citation>
    <scope>NUCLEOTIDE SEQUENCE [LARGE SCALE GENOMIC DNA]</scope>
    <source>
        <strain evidence="2 3">SPP2</strain>
    </source>
</reference>
<keyword evidence="3" id="KW-1185">Reference proteome</keyword>
<dbReference type="RefSeq" id="WP_096429052.1">
    <property type="nucleotide sequence ID" value="NZ_AP018042.1"/>
</dbReference>
<proteinExistence type="predicted"/>
<feature type="transmembrane region" description="Helical" evidence="1">
    <location>
        <begin position="59"/>
        <end position="79"/>
    </location>
</feature>
<keyword evidence="1" id="KW-0472">Membrane</keyword>
<keyword evidence="1" id="KW-1133">Transmembrane helix</keyword>
<protein>
    <submittedName>
        <fullName evidence="2">Uncharacterized protein</fullName>
    </submittedName>
</protein>
<sequence>MNKILPIVYTVATILIIVGALFILQGEAYGLAVLSLGLLLNVVYRFSTLNYASVKIFKIMDVLRLANILFMIVACFGFLTDWDQKFNLLILTIVLDLLLNLKEISFKTK</sequence>
<dbReference type="Proteomes" id="UP000218267">
    <property type="component" value="Chromosome"/>
</dbReference>
<feature type="transmembrane region" description="Helical" evidence="1">
    <location>
        <begin position="30"/>
        <end position="47"/>
    </location>
</feature>
<evidence type="ECO:0000256" key="1">
    <source>
        <dbReference type="SAM" id="Phobius"/>
    </source>
</evidence>
<dbReference type="EMBL" id="AP018042">
    <property type="protein sequence ID" value="BAX80185.1"/>
    <property type="molecule type" value="Genomic_DNA"/>
</dbReference>